<dbReference type="AlphaFoldDB" id="A0A560H6N4"/>
<evidence type="ECO:0000313" key="1">
    <source>
        <dbReference type="EMBL" id="TWB41938.1"/>
    </source>
</evidence>
<name>A0A560H6N4_9PROT</name>
<reference evidence="1 2" key="1">
    <citation type="submission" date="2019-06" db="EMBL/GenBank/DDBJ databases">
        <title>Genomic Encyclopedia of Type Strains, Phase IV (KMG-V): Genome sequencing to study the core and pangenomes of soil and plant-associated prokaryotes.</title>
        <authorList>
            <person name="Whitman W."/>
        </authorList>
    </citation>
    <scope>NUCLEOTIDE SEQUENCE [LARGE SCALE GENOMIC DNA]</scope>
    <source>
        <strain evidence="1 2">BR 11622</strain>
    </source>
</reference>
<dbReference type="EMBL" id="VITR01000007">
    <property type="protein sequence ID" value="TWB41938.1"/>
    <property type="molecule type" value="Genomic_DNA"/>
</dbReference>
<accession>A0A560H6N4</accession>
<organism evidence="1 2">
    <name type="scientific">Nitrospirillum amazonense</name>
    <dbReference type="NCBI Taxonomy" id="28077"/>
    <lineage>
        <taxon>Bacteria</taxon>
        <taxon>Pseudomonadati</taxon>
        <taxon>Pseudomonadota</taxon>
        <taxon>Alphaproteobacteria</taxon>
        <taxon>Rhodospirillales</taxon>
        <taxon>Azospirillaceae</taxon>
        <taxon>Nitrospirillum</taxon>
    </lineage>
</organism>
<evidence type="ECO:0000313" key="2">
    <source>
        <dbReference type="Proteomes" id="UP000315751"/>
    </source>
</evidence>
<gene>
    <name evidence="1" type="ORF">FBZ90_107317</name>
</gene>
<proteinExistence type="predicted"/>
<sequence length="60" mass="6547">MEFFGARLVALAKADAMLWAYGGNPPCPLPEIKVVPLHVAAEALKEDPKPYDPALDWVRG</sequence>
<protein>
    <submittedName>
        <fullName evidence="1">Uncharacterized protein</fullName>
    </submittedName>
</protein>
<comment type="caution">
    <text evidence="1">The sequence shown here is derived from an EMBL/GenBank/DDBJ whole genome shotgun (WGS) entry which is preliminary data.</text>
</comment>
<keyword evidence="2" id="KW-1185">Reference proteome</keyword>
<dbReference type="Proteomes" id="UP000315751">
    <property type="component" value="Unassembled WGS sequence"/>
</dbReference>
<dbReference type="RefSeq" id="WP_145733101.1">
    <property type="nucleotide sequence ID" value="NZ_VITR01000007.1"/>
</dbReference>